<keyword evidence="4" id="KW-1185">Reference proteome</keyword>
<evidence type="ECO:0000313" key="4">
    <source>
        <dbReference type="Proteomes" id="UP000663873"/>
    </source>
</evidence>
<accession>A0A821Q0W1</accession>
<proteinExistence type="predicted"/>
<organism evidence="3 4">
    <name type="scientific">Rotaria socialis</name>
    <dbReference type="NCBI Taxonomy" id="392032"/>
    <lineage>
        <taxon>Eukaryota</taxon>
        <taxon>Metazoa</taxon>
        <taxon>Spiralia</taxon>
        <taxon>Gnathifera</taxon>
        <taxon>Rotifera</taxon>
        <taxon>Eurotatoria</taxon>
        <taxon>Bdelloidea</taxon>
        <taxon>Philodinida</taxon>
        <taxon>Philodinidae</taxon>
        <taxon>Rotaria</taxon>
    </lineage>
</organism>
<dbReference type="PANTHER" id="PTHR44873:SF1">
    <property type="entry name" value="DNAJ HOMOLOG SUBFAMILY C MEMBER 30, MITOCHONDRIAL"/>
    <property type="match status" value="1"/>
</dbReference>
<dbReference type="EMBL" id="CAJOBP010051847">
    <property type="protein sequence ID" value="CAF4816435.1"/>
    <property type="molecule type" value="Genomic_DNA"/>
</dbReference>
<dbReference type="InterPro" id="IPR036869">
    <property type="entry name" value="J_dom_sf"/>
</dbReference>
<dbReference type="Pfam" id="PF00226">
    <property type="entry name" value="DnaJ"/>
    <property type="match status" value="1"/>
</dbReference>
<gene>
    <name evidence="3" type="ORF">UJA718_LOCUS41966</name>
</gene>
<dbReference type="AlphaFoldDB" id="A0A821Q0W1"/>
<dbReference type="PANTHER" id="PTHR44873">
    <property type="entry name" value="DNAJ HOMOLOG SUBFAMILY C MEMBER 30, MITOCHONDRIAL"/>
    <property type="match status" value="1"/>
</dbReference>
<dbReference type="Gene3D" id="1.10.287.110">
    <property type="entry name" value="DnaJ domain"/>
    <property type="match status" value="1"/>
</dbReference>
<protein>
    <recommendedName>
        <fullName evidence="2">J domain-containing protein</fullName>
    </recommendedName>
</protein>
<evidence type="ECO:0000259" key="2">
    <source>
        <dbReference type="PROSITE" id="PS50076"/>
    </source>
</evidence>
<evidence type="ECO:0000313" key="3">
    <source>
        <dbReference type="EMBL" id="CAF4816435.1"/>
    </source>
</evidence>
<name>A0A821Q0W1_9BILA</name>
<feature type="compositionally biased region" description="Basic and acidic residues" evidence="1">
    <location>
        <begin position="1"/>
        <end position="11"/>
    </location>
</feature>
<comment type="caution">
    <text evidence="3">The sequence shown here is derived from an EMBL/GenBank/DDBJ whole genome shotgun (WGS) entry which is preliminary data.</text>
</comment>
<feature type="region of interest" description="Disordered" evidence="1">
    <location>
        <begin position="1"/>
        <end position="21"/>
    </location>
</feature>
<dbReference type="SUPFAM" id="SSF46565">
    <property type="entry name" value="Chaperone J-domain"/>
    <property type="match status" value="1"/>
</dbReference>
<dbReference type="SMART" id="SM00271">
    <property type="entry name" value="DnaJ"/>
    <property type="match status" value="1"/>
</dbReference>
<evidence type="ECO:0000256" key="1">
    <source>
        <dbReference type="SAM" id="MobiDB-lite"/>
    </source>
</evidence>
<dbReference type="CDD" id="cd06257">
    <property type="entry name" value="DnaJ"/>
    <property type="match status" value="1"/>
</dbReference>
<dbReference type="InterPro" id="IPR001623">
    <property type="entry name" value="DnaJ_domain"/>
</dbReference>
<dbReference type="InterPro" id="IPR053025">
    <property type="entry name" value="Mito_ATP_Synthase-Asso"/>
</dbReference>
<reference evidence="3" key="1">
    <citation type="submission" date="2021-02" db="EMBL/GenBank/DDBJ databases">
        <authorList>
            <person name="Nowell W R."/>
        </authorList>
    </citation>
    <scope>NUCLEOTIDE SEQUENCE</scope>
</reference>
<dbReference type="PRINTS" id="PR00625">
    <property type="entry name" value="JDOMAIN"/>
</dbReference>
<feature type="non-terminal residue" evidence="3">
    <location>
        <position position="98"/>
    </location>
</feature>
<dbReference type="Proteomes" id="UP000663873">
    <property type="component" value="Unassembled WGS sequence"/>
</dbReference>
<sequence length="98" mass="11299">MASASNDDHVRSGFLGKTGTDDVPLDKTYYDILNVKPNASAAEIKRAYYTYSLQYHPDRTQGLDEFTRREYAERFKQISHAYCKKDMGEKKENVNPVQ</sequence>
<feature type="domain" description="J" evidence="2">
    <location>
        <begin position="28"/>
        <end position="98"/>
    </location>
</feature>
<dbReference type="PROSITE" id="PS50076">
    <property type="entry name" value="DNAJ_2"/>
    <property type="match status" value="1"/>
</dbReference>